<dbReference type="RefSeq" id="WP_198707237.1">
    <property type="nucleotide sequence ID" value="NZ_JAEILM010000025.1"/>
</dbReference>
<keyword evidence="2" id="KW-1185">Reference proteome</keyword>
<protein>
    <recommendedName>
        <fullName evidence="3">Lipoprotein</fullName>
    </recommendedName>
</protein>
<gene>
    <name evidence="1" type="ORF">YA0871_09620</name>
</gene>
<dbReference type="EMBL" id="JAEILM010000025">
    <property type="protein sequence ID" value="MBI6632922.1"/>
    <property type="molecule type" value="Genomic_DNA"/>
</dbReference>
<accession>A0ABS0UY18</accession>
<sequence>MQYDDTQTTLIACRQLALEQNQKLFDQANAISREAFELLDHPDFDSEMFDQYLHLRAKAESLFKEAIEHLSVLHTHFSPLSSPVAPVANANKEAA</sequence>
<organism evidence="1 2">
    <name type="scientific">Pseudomonas paralactis</name>
    <dbReference type="NCBI Taxonomy" id="1615673"/>
    <lineage>
        <taxon>Bacteria</taxon>
        <taxon>Pseudomonadati</taxon>
        <taxon>Pseudomonadota</taxon>
        <taxon>Gammaproteobacteria</taxon>
        <taxon>Pseudomonadales</taxon>
        <taxon>Pseudomonadaceae</taxon>
        <taxon>Pseudomonas</taxon>
    </lineage>
</organism>
<evidence type="ECO:0000313" key="1">
    <source>
        <dbReference type="EMBL" id="MBI6632922.1"/>
    </source>
</evidence>
<dbReference type="Proteomes" id="UP000607562">
    <property type="component" value="Unassembled WGS sequence"/>
</dbReference>
<evidence type="ECO:0008006" key="3">
    <source>
        <dbReference type="Google" id="ProtNLM"/>
    </source>
</evidence>
<reference evidence="1 2" key="1">
    <citation type="submission" date="2020-12" db="EMBL/GenBank/DDBJ databases">
        <title>Comparative genomic insights into the epidemiology and virulence of plant pathogenic Pseudomonads from Turkey.</title>
        <authorList>
            <person name="Dillon M."/>
            <person name="Ruiz-Bedoya T."/>
            <person name="Bendalovic-Torma C."/>
            <person name="Guttman K.M."/>
            <person name="Kwak H."/>
            <person name="Middleton M.A."/>
            <person name="Wang P.W."/>
            <person name="Horuz S."/>
            <person name="Aysan Y."/>
            <person name="Guttman D.S."/>
        </authorList>
    </citation>
    <scope>NUCLEOTIDE SEQUENCE [LARGE SCALE GENOMIC DNA]</scope>
    <source>
        <strain evidence="1 2">Marul_2_1</strain>
    </source>
</reference>
<comment type="caution">
    <text evidence="1">The sequence shown here is derived from an EMBL/GenBank/DDBJ whole genome shotgun (WGS) entry which is preliminary data.</text>
</comment>
<evidence type="ECO:0000313" key="2">
    <source>
        <dbReference type="Proteomes" id="UP000607562"/>
    </source>
</evidence>
<name>A0ABS0UY18_9PSED</name>
<proteinExistence type="predicted"/>